<dbReference type="EMBL" id="CCNB01000004">
    <property type="protein sequence ID" value="CDX26410.1"/>
    <property type="molecule type" value="Genomic_DNA"/>
</dbReference>
<dbReference type="EMBL" id="CCNE01000023">
    <property type="protein sequence ID" value="CDX58234.1"/>
    <property type="molecule type" value="Genomic_DNA"/>
</dbReference>
<accession>A0A090DTK7</accession>
<reference evidence="6 7" key="1">
    <citation type="submission" date="2014-08" db="EMBL/GenBank/DDBJ databases">
        <authorList>
            <person name="Moulin Lionel"/>
        </authorList>
    </citation>
    <scope>NUCLEOTIDE SEQUENCE [LARGE SCALE GENOMIC DNA]</scope>
</reference>
<evidence type="ECO:0000313" key="5">
    <source>
        <dbReference type="Proteomes" id="UP000045285"/>
    </source>
</evidence>
<keyword evidence="5" id="KW-1185">Reference proteome</keyword>
<organism evidence="2 5">
    <name type="scientific">Mesorhizobium plurifarium</name>
    <dbReference type="NCBI Taxonomy" id="69974"/>
    <lineage>
        <taxon>Bacteria</taxon>
        <taxon>Pseudomonadati</taxon>
        <taxon>Pseudomonadota</taxon>
        <taxon>Alphaproteobacteria</taxon>
        <taxon>Hyphomicrobiales</taxon>
        <taxon>Phyllobacteriaceae</taxon>
        <taxon>Mesorhizobium</taxon>
    </lineage>
</organism>
<evidence type="ECO:0000256" key="1">
    <source>
        <dbReference type="SAM" id="MobiDB-lite"/>
    </source>
</evidence>
<gene>
    <name evidence="2" type="ORF">MPL3356_240107</name>
    <name evidence="4" type="ORF">MPL3365_30032</name>
    <name evidence="3" type="ORF">MPLDJ20_120155</name>
</gene>
<sequence>MANLSDVETSLGSPRSYGDVGPHPASPELRSQGNRPALGLALATIRVIDYLVNKIGFLSIRYRLAVAAGNG</sequence>
<evidence type="ECO:0000313" key="4">
    <source>
        <dbReference type="EMBL" id="CDX58234.1"/>
    </source>
</evidence>
<dbReference type="Proteomes" id="UP000045285">
    <property type="component" value="Unassembled WGS sequence"/>
</dbReference>
<dbReference type="Proteomes" id="UP000046373">
    <property type="component" value="Unassembled WGS sequence"/>
</dbReference>
<dbReference type="STRING" id="69974.MPLDJ20_120155"/>
<feature type="compositionally biased region" description="Polar residues" evidence="1">
    <location>
        <begin position="1"/>
        <end position="13"/>
    </location>
</feature>
<proteinExistence type="predicted"/>
<dbReference type="EMBL" id="CCMZ01000017">
    <property type="protein sequence ID" value="CDX17613.1"/>
    <property type="molecule type" value="Genomic_DNA"/>
</dbReference>
<evidence type="ECO:0000313" key="2">
    <source>
        <dbReference type="EMBL" id="CDX17613.1"/>
    </source>
</evidence>
<evidence type="ECO:0000313" key="3">
    <source>
        <dbReference type="EMBL" id="CDX26410.1"/>
    </source>
</evidence>
<evidence type="ECO:0000313" key="6">
    <source>
        <dbReference type="Proteomes" id="UP000046122"/>
    </source>
</evidence>
<feature type="region of interest" description="Disordered" evidence="1">
    <location>
        <begin position="1"/>
        <end position="32"/>
    </location>
</feature>
<protein>
    <submittedName>
        <fullName evidence="2">Uncharacterized protein</fullName>
    </submittedName>
</protein>
<dbReference type="Proteomes" id="UP000046122">
    <property type="component" value="Unassembled WGS sequence"/>
</dbReference>
<name>A0A090DTK7_MESPL</name>
<dbReference type="AlphaFoldDB" id="A0A090DTK7"/>
<reference evidence="5" key="2">
    <citation type="submission" date="2014-08" db="EMBL/GenBank/DDBJ databases">
        <authorList>
            <person name="Moulin L."/>
        </authorList>
    </citation>
    <scope>NUCLEOTIDE SEQUENCE [LARGE SCALE GENOMIC DNA]</scope>
</reference>
<evidence type="ECO:0000313" key="7">
    <source>
        <dbReference type="Proteomes" id="UP000046373"/>
    </source>
</evidence>